<keyword evidence="2" id="KW-0472">Membrane</keyword>
<evidence type="ECO:0000256" key="2">
    <source>
        <dbReference type="SAM" id="Phobius"/>
    </source>
</evidence>
<evidence type="ECO:0000313" key="6">
    <source>
        <dbReference type="Proteomes" id="UP000001926"/>
    </source>
</evidence>
<dbReference type="GeneID" id="3403917"/>
<keyword evidence="6" id="KW-1185">Reference proteome</keyword>
<dbReference type="VEuPathDB" id="AmoebaDB:EHI7A_093950"/>
<dbReference type="VEuPathDB" id="AmoebaDB:KM1_081200"/>
<reference evidence="5" key="2">
    <citation type="submission" date="2007-03" db="EMBL/GenBank/DDBJ databases">
        <authorList>
            <person name="Lorenzi H."/>
            <person name="Amedeo P."/>
            <person name="Inman J."/>
            <person name="Schobel S."/>
            <person name="Caler E."/>
        </authorList>
    </citation>
    <scope>GENOME REANNOTATION</scope>
    <source>
        <strain evidence="5">HM-1:IMSS</strain>
    </source>
</reference>
<name>A0A175K257_ENTH1</name>
<accession>C4M5J6</accession>
<sequence length="185" mass="20807">MRYYLLFLSLIFSYVKSQSNEECNRIKNCYECTIIGCEWCNNQCSLTFSDCSPSINQPSKCVDCSLKTNCMTCANSGCYWCTPSNECQAIPTCVKNTITSPGKCPSSSSFSSQNTNIISLTIIFTLVIVIILGYSIFICFKIRHPTRQQFIPGMLSPYPPPPVDNEAIVQSDLNIQLVKRQNEEE</sequence>
<organism evidence="5 6">
    <name type="scientific">Entamoeba histolytica (strain ATCC 30459 / HM-1:IMSS / ABRM)</name>
    <dbReference type="NCBI Taxonomy" id="294381"/>
    <lineage>
        <taxon>Eukaryota</taxon>
        <taxon>Amoebozoa</taxon>
        <taxon>Evosea</taxon>
        <taxon>Archamoebae</taxon>
        <taxon>Mastigamoebida</taxon>
        <taxon>Entamoebidae</taxon>
        <taxon>Entamoeba</taxon>
    </lineage>
</organism>
<dbReference type="InParanoid" id="A0A175K257"/>
<proteinExistence type="predicted"/>
<dbReference type="OrthoDB" id="263283at2759"/>
<dbReference type="OMA" id="ITSNECQ"/>
<accession>A0A175K257</accession>
<feature type="transmembrane region" description="Helical" evidence="2">
    <location>
        <begin position="117"/>
        <end position="140"/>
    </location>
</feature>
<dbReference type="VEuPathDB" id="AmoebaDB:EHI8A_098080"/>
<dbReference type="AlphaFoldDB" id="A0A175K257"/>
<dbReference type="InterPro" id="IPR016201">
    <property type="entry name" value="PSI"/>
</dbReference>
<keyword evidence="2" id="KW-1133">Transmembrane helix</keyword>
<evidence type="ECO:0000256" key="3">
    <source>
        <dbReference type="SAM" id="SignalP"/>
    </source>
</evidence>
<evidence type="ECO:0000256" key="1">
    <source>
        <dbReference type="ARBA" id="ARBA00023180"/>
    </source>
</evidence>
<dbReference type="Proteomes" id="UP000001926">
    <property type="component" value="Partially assembled WGS sequence"/>
</dbReference>
<dbReference type="VEuPathDB" id="AmoebaDB:EHI5A_069380"/>
<dbReference type="KEGG" id="ehi:EHI_001820"/>
<gene>
    <name evidence="5" type="ORF">EHI_001820</name>
</gene>
<keyword evidence="1" id="KW-0325">Glycoprotein</keyword>
<feature type="domain" description="PSI" evidence="4">
    <location>
        <begin position="22"/>
        <end position="62"/>
    </location>
</feature>
<dbReference type="VEuPathDB" id="AmoebaDB:EHI_097180"/>
<evidence type="ECO:0000313" key="5">
    <source>
        <dbReference type="EMBL" id="EAL44234.1"/>
    </source>
</evidence>
<protein>
    <recommendedName>
        <fullName evidence="4">PSI domain-containing protein</fullName>
    </recommendedName>
</protein>
<dbReference type="eggNOG" id="ENOG502R956">
    <property type="taxonomic scope" value="Eukaryota"/>
</dbReference>
<feature type="domain" description="PSI" evidence="4">
    <location>
        <begin position="63"/>
        <end position="105"/>
    </location>
</feature>
<reference evidence="5" key="1">
    <citation type="journal article" date="2005" name="Nature">
        <title>The genome of the protist parasite Entamoeba histolytica.</title>
        <authorList>
            <person name="Loftus B."/>
            <person name="Anderson I."/>
            <person name="Davies R."/>
            <person name="Alsmark U.C."/>
            <person name="Samuelson J."/>
            <person name="Amedeo P."/>
            <person name="Roncaglia P."/>
            <person name="Berriman M."/>
            <person name="Hirt R.P."/>
            <person name="Mann B.J."/>
            <person name="Nozaki T."/>
            <person name="Suh B."/>
            <person name="Pop M."/>
            <person name="Duchene M."/>
            <person name="Ackers J."/>
            <person name="Tannich E."/>
            <person name="Leippe M."/>
            <person name="Hofer M."/>
            <person name="Bruchhaus I."/>
            <person name="Willhoeft U."/>
            <person name="Bhattacharya A."/>
            <person name="Chillingworth T."/>
            <person name="Churcher C."/>
            <person name="Hance Z."/>
            <person name="Harris B."/>
            <person name="Harris D."/>
            <person name="Jagels K."/>
            <person name="Moule S."/>
            <person name="Mungall K."/>
            <person name="Ormond D."/>
            <person name="Squares R."/>
            <person name="Whitehead S."/>
            <person name="Quail M.A."/>
            <person name="Rabbinowitsch E."/>
            <person name="Norbertczak H."/>
            <person name="Price C."/>
            <person name="Wang Z."/>
            <person name="Guillen N."/>
            <person name="Gilchrist C."/>
            <person name="Stroup S.E."/>
            <person name="Bhattacharya S."/>
            <person name="Lohia A."/>
            <person name="Foster P.G."/>
            <person name="Sicheritz-Ponten T."/>
            <person name="Weber C."/>
            <person name="Singh U."/>
            <person name="Mukherjee C."/>
            <person name="El-Sayed N.M."/>
            <person name="Petri W.A.Jr."/>
            <person name="Clark C.G."/>
            <person name="Embley T.M."/>
            <person name="Barrell B."/>
            <person name="Fraser C.M."/>
            <person name="Hall N."/>
        </authorList>
    </citation>
    <scope>NUCLEOTIDE SEQUENCE [LARGE SCALE GENOMIC DNA]</scope>
    <source>
        <strain evidence="5">HM-1:IMSS</strain>
    </source>
</reference>
<dbReference type="SMART" id="SM00423">
    <property type="entry name" value="PSI"/>
    <property type="match status" value="2"/>
</dbReference>
<keyword evidence="2" id="KW-0812">Transmembrane</keyword>
<evidence type="ECO:0000259" key="4">
    <source>
        <dbReference type="SMART" id="SM00423"/>
    </source>
</evidence>
<feature type="chain" id="PRO_5010454942" description="PSI domain-containing protein" evidence="3">
    <location>
        <begin position="18"/>
        <end position="185"/>
    </location>
</feature>
<dbReference type="RefSeq" id="XP_649620.1">
    <property type="nucleotide sequence ID" value="XM_644528.1"/>
</dbReference>
<feature type="signal peptide" evidence="3">
    <location>
        <begin position="1"/>
        <end position="17"/>
    </location>
</feature>
<dbReference type="EMBL" id="DS571280">
    <property type="protein sequence ID" value="EAL44234.1"/>
    <property type="molecule type" value="Genomic_DNA"/>
</dbReference>
<keyword evidence="3" id="KW-0732">Signal</keyword>